<accession>A0ABY6HYN5</accession>
<proteinExistence type="predicted"/>
<evidence type="ECO:0000313" key="2">
    <source>
        <dbReference type="EMBL" id="UYP47686.1"/>
    </source>
</evidence>
<reference evidence="2" key="1">
    <citation type="submission" date="2022-09" db="EMBL/GenBank/DDBJ databases">
        <title>Actin cytoskeleton and complex cell architecture in an #Asgard archaeon.</title>
        <authorList>
            <person name="Ponce Toledo R.I."/>
            <person name="Schleper C."/>
            <person name="Rodrigues Oliveira T."/>
            <person name="Wollweber F."/>
            <person name="Xu J."/>
            <person name="Rittmann S."/>
            <person name="Klingl A."/>
            <person name="Pilhofer M."/>
        </authorList>
    </citation>
    <scope>NUCLEOTIDE SEQUENCE</scope>
    <source>
        <strain evidence="2">B-35</strain>
    </source>
</reference>
<dbReference type="Pfam" id="PF08241">
    <property type="entry name" value="Methyltransf_11"/>
    <property type="match status" value="1"/>
</dbReference>
<dbReference type="EMBL" id="CP104013">
    <property type="protein sequence ID" value="UYP47686.1"/>
    <property type="molecule type" value="Genomic_DNA"/>
</dbReference>
<keyword evidence="2" id="KW-0489">Methyltransferase</keyword>
<dbReference type="SUPFAM" id="SSF53335">
    <property type="entry name" value="S-adenosyl-L-methionine-dependent methyltransferases"/>
    <property type="match status" value="1"/>
</dbReference>
<sequence>MRNLFESYAELPLFLRRPLWRIWHNFLVKQDKSMVIKFMNYGYAPLNDSEPALELIPEDEPERYCINLYHHDVEGVDLEGKEILEVGCGRGGGASYISRYFKPKSYIGLDLSKKAIRFCNRKLKSSNLSFVQGNAEDLPFEDNSFDAIVNVESSRCYPHVDKFLSEVHRVLRPGGYLLFSDMRFVADLDVLRKQFLDAGLKILEEENVLPNIVKALELDSLRRETLIDEKCPKFLRNSAREFSGTLGSERYRLFKDGEMQYHRFRVQKAV</sequence>
<feature type="domain" description="Methyltransferase type 11" evidence="1">
    <location>
        <begin position="84"/>
        <end position="179"/>
    </location>
</feature>
<protein>
    <submittedName>
        <fullName evidence="2">2-methoxy-6-polyprenyl-1,4-benzoquinol methylase, mitochondrial</fullName>
        <ecNumber evidence="2">2.1.1.163</ecNumber>
    </submittedName>
</protein>
<gene>
    <name evidence="2" type="ORF">NEF87_003971</name>
</gene>
<dbReference type="Gene3D" id="3.40.50.150">
    <property type="entry name" value="Vaccinia Virus protein VP39"/>
    <property type="match status" value="1"/>
</dbReference>
<dbReference type="InterPro" id="IPR029063">
    <property type="entry name" value="SAM-dependent_MTases_sf"/>
</dbReference>
<dbReference type="EC" id="2.1.1.163" evidence="2"/>
<keyword evidence="3" id="KW-1185">Reference proteome</keyword>
<dbReference type="CDD" id="cd02440">
    <property type="entry name" value="AdoMet_MTases"/>
    <property type="match status" value="1"/>
</dbReference>
<organism evidence="2 3">
    <name type="scientific">Candidatus Lokiarchaeum ossiferum</name>
    <dbReference type="NCBI Taxonomy" id="2951803"/>
    <lineage>
        <taxon>Archaea</taxon>
        <taxon>Promethearchaeati</taxon>
        <taxon>Promethearchaeota</taxon>
        <taxon>Promethearchaeia</taxon>
        <taxon>Promethearchaeales</taxon>
        <taxon>Promethearchaeaceae</taxon>
        <taxon>Candidatus Lokiarchaeum</taxon>
    </lineage>
</organism>
<dbReference type="GO" id="GO:0032259">
    <property type="term" value="P:methylation"/>
    <property type="evidence" value="ECO:0007669"/>
    <property type="project" value="UniProtKB-KW"/>
</dbReference>
<keyword evidence="2" id="KW-0808">Transferase</keyword>
<dbReference type="InterPro" id="IPR013216">
    <property type="entry name" value="Methyltransf_11"/>
</dbReference>
<name>A0ABY6HYN5_9ARCH</name>
<dbReference type="Proteomes" id="UP001208689">
    <property type="component" value="Chromosome"/>
</dbReference>
<dbReference type="GO" id="GO:0043770">
    <property type="term" value="F:demethylmenaquinone methyltransferase activity"/>
    <property type="evidence" value="ECO:0007669"/>
    <property type="project" value="UniProtKB-EC"/>
</dbReference>
<dbReference type="PANTHER" id="PTHR43591">
    <property type="entry name" value="METHYLTRANSFERASE"/>
    <property type="match status" value="1"/>
</dbReference>
<evidence type="ECO:0000259" key="1">
    <source>
        <dbReference type="Pfam" id="PF08241"/>
    </source>
</evidence>
<evidence type="ECO:0000313" key="3">
    <source>
        <dbReference type="Proteomes" id="UP001208689"/>
    </source>
</evidence>